<keyword evidence="2" id="KW-0472">Membrane</keyword>
<dbReference type="NCBIfam" id="NF033635">
    <property type="entry name" value="SLATT_fungal"/>
    <property type="match status" value="1"/>
</dbReference>
<keyword evidence="2" id="KW-0812">Transmembrane</keyword>
<dbReference type="PANTHER" id="PTHR38793:SF3">
    <property type="entry name" value="SMODS AND SLOG-ASSOCIATING 2TM EFFECTOR DOMAIN-CONTAINING PROTEIN"/>
    <property type="match status" value="1"/>
</dbReference>
<dbReference type="EMBL" id="PJEX01000458">
    <property type="protein sequence ID" value="TKW49941.1"/>
    <property type="molecule type" value="Genomic_DNA"/>
</dbReference>
<proteinExistence type="predicted"/>
<protein>
    <recommendedName>
        <fullName evidence="3">SMODS and SLOG-associating 2TM effector domain-containing protein</fullName>
    </recommendedName>
</protein>
<keyword evidence="5" id="KW-1185">Reference proteome</keyword>
<dbReference type="AlphaFoldDB" id="A0A4U6X3K0"/>
<gene>
    <name evidence="4" type="ORF">CTA1_10837</name>
</gene>
<feature type="domain" description="SMODS and SLOG-associating 2TM effector" evidence="3">
    <location>
        <begin position="78"/>
        <end position="194"/>
    </location>
</feature>
<evidence type="ECO:0000259" key="3">
    <source>
        <dbReference type="Pfam" id="PF18142"/>
    </source>
</evidence>
<dbReference type="Pfam" id="PF18142">
    <property type="entry name" value="SLATT_fungal"/>
    <property type="match status" value="1"/>
</dbReference>
<dbReference type="Proteomes" id="UP000310108">
    <property type="component" value="Unassembled WGS sequence"/>
</dbReference>
<name>A0A4U6X3K0_9PEZI</name>
<feature type="transmembrane region" description="Helical" evidence="2">
    <location>
        <begin position="122"/>
        <end position="141"/>
    </location>
</feature>
<accession>A0A4U6X3K0</accession>
<evidence type="ECO:0000313" key="4">
    <source>
        <dbReference type="EMBL" id="TKW49941.1"/>
    </source>
</evidence>
<dbReference type="InterPro" id="IPR041622">
    <property type="entry name" value="SLATT_fungi"/>
</dbReference>
<organism evidence="4 5">
    <name type="scientific">Colletotrichum tanaceti</name>
    <dbReference type="NCBI Taxonomy" id="1306861"/>
    <lineage>
        <taxon>Eukaryota</taxon>
        <taxon>Fungi</taxon>
        <taxon>Dikarya</taxon>
        <taxon>Ascomycota</taxon>
        <taxon>Pezizomycotina</taxon>
        <taxon>Sordariomycetes</taxon>
        <taxon>Hypocreomycetidae</taxon>
        <taxon>Glomerellales</taxon>
        <taxon>Glomerellaceae</taxon>
        <taxon>Colletotrichum</taxon>
        <taxon>Colletotrichum destructivum species complex</taxon>
    </lineage>
</organism>
<evidence type="ECO:0000256" key="2">
    <source>
        <dbReference type="SAM" id="Phobius"/>
    </source>
</evidence>
<keyword evidence="2" id="KW-1133">Transmembrane helix</keyword>
<sequence length="237" mass="25096">MSKRLPPHPGDEDSPLLPRSLLPSDHDDDDEPTLSNLVLFRRAVGINAGSGPHDDPDTEAGRAPAAAAAAALGIYADAIAAHRRARALRILATVVVYACHAAQLLAGAALTSMGPSAGVHRFGITALGGVNTVVAGVLAWMKGRGVPDAMRADEAGFRRLRDWIEETEALVALGAVGGTRDEIGELVAEAFRRWHVANDGGRDGRSGEYLREESGHIGGTHRGSRRKGLTARWLRGW</sequence>
<feature type="region of interest" description="Disordered" evidence="1">
    <location>
        <begin position="1"/>
        <end position="33"/>
    </location>
</feature>
<feature type="transmembrane region" description="Helical" evidence="2">
    <location>
        <begin position="90"/>
        <end position="110"/>
    </location>
</feature>
<reference evidence="4 5" key="1">
    <citation type="journal article" date="2019" name="PLoS ONE">
        <title>Comparative genome analysis indicates high evolutionary potential of pathogenicity genes in Colletotrichum tanaceti.</title>
        <authorList>
            <person name="Lelwala R.V."/>
            <person name="Korhonen P.K."/>
            <person name="Young N.D."/>
            <person name="Scott J.B."/>
            <person name="Ades P.A."/>
            <person name="Gasser R.B."/>
            <person name="Taylor P.W.J."/>
        </authorList>
    </citation>
    <scope>NUCLEOTIDE SEQUENCE [LARGE SCALE GENOMIC DNA]</scope>
    <source>
        <strain evidence="4">BRIP57314</strain>
    </source>
</reference>
<dbReference type="PANTHER" id="PTHR38793">
    <property type="entry name" value="SLATT_FUNGAL DOMAIN-CONTAINING PROTEIN-RELATED"/>
    <property type="match status" value="1"/>
</dbReference>
<comment type="caution">
    <text evidence="4">The sequence shown here is derived from an EMBL/GenBank/DDBJ whole genome shotgun (WGS) entry which is preliminary data.</text>
</comment>
<evidence type="ECO:0000313" key="5">
    <source>
        <dbReference type="Proteomes" id="UP000310108"/>
    </source>
</evidence>
<evidence type="ECO:0000256" key="1">
    <source>
        <dbReference type="SAM" id="MobiDB-lite"/>
    </source>
</evidence>